<dbReference type="AlphaFoldDB" id="A0A1A8WX56"/>
<protein>
    <submittedName>
        <fullName evidence="1">Uncharacterized protein</fullName>
    </submittedName>
</protein>
<sequence length="55" mass="6612">DPNHIFDNKDPRPHACEASILHIFVKDPNHIFDNKDYSLFHLKICYLDVKEIFMR</sequence>
<gene>
    <name evidence="1" type="ORF">POVCU1_038970</name>
</gene>
<feature type="non-terminal residue" evidence="1">
    <location>
        <position position="1"/>
    </location>
</feature>
<evidence type="ECO:0000313" key="1">
    <source>
        <dbReference type="EMBL" id="SBS97537.1"/>
    </source>
</evidence>
<organism evidence="1 2">
    <name type="scientific">Plasmodium ovale curtisi</name>
    <dbReference type="NCBI Taxonomy" id="864141"/>
    <lineage>
        <taxon>Eukaryota</taxon>
        <taxon>Sar</taxon>
        <taxon>Alveolata</taxon>
        <taxon>Apicomplexa</taxon>
        <taxon>Aconoidasida</taxon>
        <taxon>Haemosporida</taxon>
        <taxon>Plasmodiidae</taxon>
        <taxon>Plasmodium</taxon>
        <taxon>Plasmodium (Plasmodium)</taxon>
    </lineage>
</organism>
<reference evidence="2" key="1">
    <citation type="submission" date="2016-05" db="EMBL/GenBank/DDBJ databases">
        <authorList>
            <person name="Naeem Raeece"/>
        </authorList>
    </citation>
    <scope>NUCLEOTIDE SEQUENCE [LARGE SCALE GENOMIC DNA]</scope>
</reference>
<proteinExistence type="predicted"/>
<evidence type="ECO:0000313" key="2">
    <source>
        <dbReference type="Proteomes" id="UP000078546"/>
    </source>
</evidence>
<accession>A0A1A8WX56</accession>
<dbReference type="EMBL" id="FLQV01000716">
    <property type="protein sequence ID" value="SBS97537.1"/>
    <property type="molecule type" value="Genomic_DNA"/>
</dbReference>
<name>A0A1A8WX56_PLAOA</name>
<dbReference type="Proteomes" id="UP000078546">
    <property type="component" value="Unassembled WGS sequence"/>
</dbReference>